<evidence type="ECO:0000313" key="11">
    <source>
        <dbReference type="Proteomes" id="UP000616608"/>
    </source>
</evidence>
<dbReference type="PIRSF" id="PIRSF001220">
    <property type="entry name" value="L-ASNase_gatD"/>
    <property type="match status" value="1"/>
</dbReference>
<comment type="similarity">
    <text evidence="1">Belongs to the asparaginase 1 family.</text>
</comment>
<dbReference type="GO" id="GO:0006528">
    <property type="term" value="P:asparagine metabolic process"/>
    <property type="evidence" value="ECO:0007669"/>
    <property type="project" value="InterPro"/>
</dbReference>
<dbReference type="Proteomes" id="UP000616608">
    <property type="component" value="Unassembled WGS sequence"/>
</dbReference>
<dbReference type="PROSITE" id="PS00144">
    <property type="entry name" value="ASN_GLN_ASE_1"/>
    <property type="match status" value="1"/>
</dbReference>
<sequence length="322" mass="35834">MKKKVALITTGGTIASTRNEHNKLESGKLNGNEILAMCQLEDEIDITLVDLFQVPSMHVTFQHWNQLHNEIERLFQDDSICGVVVTHGTDSLEETAYFLELTVNDHRPVIVTGSQKSPSDTGTDVYANLRNSLLVAADQSSRDIGTCVVFNEKIFHAKYVKKTHSSSINGFGAIGYGMLGYIDNDEVVIYQKPTKREYYRIQHTYPYVEIVTAYLGATEALLNYLLSTDIKGVVLVGAGRGQITPAMTEAVEALCQNDVRVVLTTATEEGRVFPTYDYYGSANNLEQRGVIMGGDFEAKKARIKLMLMLANDETNYHSFMHG</sequence>
<dbReference type="SMART" id="SM00870">
    <property type="entry name" value="Asparaginase"/>
    <property type="match status" value="1"/>
</dbReference>
<dbReference type="InterPro" id="IPR040919">
    <property type="entry name" value="Asparaginase_C"/>
</dbReference>
<accession>A0A917LFB4</accession>
<feature type="domain" description="L-asparaginase N-terminal" evidence="8">
    <location>
        <begin position="4"/>
        <end position="194"/>
    </location>
</feature>
<dbReference type="GO" id="GO:0004067">
    <property type="term" value="F:asparaginase activity"/>
    <property type="evidence" value="ECO:0007669"/>
    <property type="project" value="UniProtKB-UniRule"/>
</dbReference>
<dbReference type="EC" id="3.5.1.1" evidence="3"/>
<dbReference type="PIRSF" id="PIRSF500176">
    <property type="entry name" value="L_ASNase"/>
    <property type="match status" value="1"/>
</dbReference>
<dbReference type="PROSITE" id="PS51732">
    <property type="entry name" value="ASN_GLN_ASE_3"/>
    <property type="match status" value="1"/>
</dbReference>
<dbReference type="PRINTS" id="PR00139">
    <property type="entry name" value="ASNGLNASE"/>
</dbReference>
<evidence type="ECO:0000256" key="2">
    <source>
        <dbReference type="ARBA" id="ARBA00011881"/>
    </source>
</evidence>
<keyword evidence="11" id="KW-1185">Reference proteome</keyword>
<evidence type="ECO:0000259" key="8">
    <source>
        <dbReference type="Pfam" id="PF00710"/>
    </source>
</evidence>
<dbReference type="Gene3D" id="3.40.50.40">
    <property type="match status" value="1"/>
</dbReference>
<dbReference type="SFLD" id="SFLDS00057">
    <property type="entry name" value="Glutaminase/Asparaginase"/>
    <property type="match status" value="1"/>
</dbReference>
<dbReference type="RefSeq" id="WP_229704163.1">
    <property type="nucleotide sequence ID" value="NZ_BMJT01000003.1"/>
</dbReference>
<feature type="active site" evidence="7">
    <location>
        <position position="13"/>
    </location>
</feature>
<dbReference type="PANTHER" id="PTHR11707:SF28">
    <property type="entry name" value="60 KDA LYSOPHOSPHOLIPASE"/>
    <property type="match status" value="1"/>
</dbReference>
<evidence type="ECO:0000256" key="6">
    <source>
        <dbReference type="PIRSR" id="PIRSR001220-2"/>
    </source>
</evidence>
<dbReference type="AlphaFoldDB" id="A0A917LFB4"/>
<dbReference type="InterPro" id="IPR037152">
    <property type="entry name" value="L-asparaginase_N_sf"/>
</dbReference>
<gene>
    <name evidence="10" type="ORF">GCM10007425_09680</name>
</gene>
<dbReference type="InterPro" id="IPR036152">
    <property type="entry name" value="Asp/glu_Ase-like_sf"/>
</dbReference>
<dbReference type="CDD" id="cd08964">
    <property type="entry name" value="L-asparaginase_II"/>
    <property type="match status" value="1"/>
</dbReference>
<comment type="subunit">
    <text evidence="2">Homotetramer.</text>
</comment>
<evidence type="ECO:0000256" key="5">
    <source>
        <dbReference type="PIRSR" id="PIRSR001220-1"/>
    </source>
</evidence>
<evidence type="ECO:0000256" key="1">
    <source>
        <dbReference type="ARBA" id="ARBA00010518"/>
    </source>
</evidence>
<dbReference type="Gene3D" id="3.40.50.1170">
    <property type="entry name" value="L-asparaginase, N-terminal domain"/>
    <property type="match status" value="1"/>
</dbReference>
<dbReference type="InterPro" id="IPR006034">
    <property type="entry name" value="Asparaginase/glutaminase-like"/>
</dbReference>
<keyword evidence="4" id="KW-0378">Hydrolase</keyword>
<feature type="domain" description="Asparaginase/glutaminase C-terminal" evidence="9">
    <location>
        <begin position="208"/>
        <end position="313"/>
    </location>
</feature>
<feature type="active site" description="O-isoaspartyl threonine intermediate" evidence="5">
    <location>
        <position position="13"/>
    </location>
</feature>
<organism evidence="10 11">
    <name type="scientific">Lysinibacillus alkalisoli</name>
    <dbReference type="NCBI Taxonomy" id="1911548"/>
    <lineage>
        <taxon>Bacteria</taxon>
        <taxon>Bacillati</taxon>
        <taxon>Bacillota</taxon>
        <taxon>Bacilli</taxon>
        <taxon>Bacillales</taxon>
        <taxon>Bacillaceae</taxon>
        <taxon>Lysinibacillus</taxon>
    </lineage>
</organism>
<feature type="binding site" evidence="6">
    <location>
        <position position="56"/>
    </location>
    <ligand>
        <name>substrate</name>
    </ligand>
</feature>
<reference evidence="10" key="1">
    <citation type="journal article" date="2014" name="Int. J. Syst. Evol. Microbiol.">
        <title>Complete genome sequence of Corynebacterium casei LMG S-19264T (=DSM 44701T), isolated from a smear-ripened cheese.</title>
        <authorList>
            <consortium name="US DOE Joint Genome Institute (JGI-PGF)"/>
            <person name="Walter F."/>
            <person name="Albersmeier A."/>
            <person name="Kalinowski J."/>
            <person name="Ruckert C."/>
        </authorList>
    </citation>
    <scope>NUCLEOTIDE SEQUENCE</scope>
    <source>
        <strain evidence="10">CGMCC 1.15760</strain>
    </source>
</reference>
<dbReference type="SUPFAM" id="SSF53774">
    <property type="entry name" value="Glutaminase/Asparaginase"/>
    <property type="match status" value="1"/>
</dbReference>
<dbReference type="InterPro" id="IPR020827">
    <property type="entry name" value="Asparaginase/glutaminase_AS1"/>
</dbReference>
<dbReference type="InterPro" id="IPR027474">
    <property type="entry name" value="L-asparaginase_N"/>
</dbReference>
<feature type="binding site" evidence="6">
    <location>
        <begin position="89"/>
        <end position="90"/>
    </location>
    <ligand>
        <name>substrate</name>
    </ligand>
</feature>
<evidence type="ECO:0000256" key="3">
    <source>
        <dbReference type="ARBA" id="ARBA00012920"/>
    </source>
</evidence>
<protein>
    <recommendedName>
        <fullName evidence="3">asparaginase</fullName>
        <ecNumber evidence="3">3.5.1.1</ecNumber>
    </recommendedName>
</protein>
<dbReference type="FunFam" id="3.40.50.1170:FF:000001">
    <property type="entry name" value="L-asparaginase 2"/>
    <property type="match status" value="1"/>
</dbReference>
<reference evidence="10" key="2">
    <citation type="submission" date="2020-09" db="EMBL/GenBank/DDBJ databases">
        <authorList>
            <person name="Sun Q."/>
            <person name="Zhou Y."/>
        </authorList>
    </citation>
    <scope>NUCLEOTIDE SEQUENCE</scope>
    <source>
        <strain evidence="10">CGMCC 1.15760</strain>
    </source>
</reference>
<evidence type="ECO:0000259" key="9">
    <source>
        <dbReference type="Pfam" id="PF17763"/>
    </source>
</evidence>
<name>A0A917LFB4_9BACI</name>
<dbReference type="PANTHER" id="PTHR11707">
    <property type="entry name" value="L-ASPARAGINASE"/>
    <property type="match status" value="1"/>
</dbReference>
<dbReference type="Pfam" id="PF17763">
    <property type="entry name" value="Asparaginase_C"/>
    <property type="match status" value="1"/>
</dbReference>
<comment type="caution">
    <text evidence="10">The sequence shown here is derived from an EMBL/GenBank/DDBJ whole genome shotgun (WGS) entry which is preliminary data.</text>
</comment>
<dbReference type="InterPro" id="IPR027473">
    <property type="entry name" value="L-asparaginase_C"/>
</dbReference>
<proteinExistence type="inferred from homology"/>
<evidence type="ECO:0000256" key="7">
    <source>
        <dbReference type="PROSITE-ProRule" id="PRU10099"/>
    </source>
</evidence>
<dbReference type="InterPro" id="IPR004550">
    <property type="entry name" value="AsnASE_II"/>
</dbReference>
<evidence type="ECO:0000313" key="10">
    <source>
        <dbReference type="EMBL" id="GGG17354.1"/>
    </source>
</evidence>
<dbReference type="EMBL" id="BMJT01000003">
    <property type="protein sequence ID" value="GGG17354.1"/>
    <property type="molecule type" value="Genomic_DNA"/>
</dbReference>
<evidence type="ECO:0000256" key="4">
    <source>
        <dbReference type="ARBA" id="ARBA00022801"/>
    </source>
</evidence>
<dbReference type="Pfam" id="PF00710">
    <property type="entry name" value="Asparaginase"/>
    <property type="match status" value="1"/>
</dbReference>